<reference evidence="3 4" key="1">
    <citation type="submission" date="2020-05" db="EMBL/GenBank/DDBJ databases">
        <authorList>
            <person name="Whitworth D."/>
        </authorList>
    </citation>
    <scope>NUCLEOTIDE SEQUENCE [LARGE SCALE GENOMIC DNA]</scope>
    <source>
        <strain evidence="3 4">AB043B</strain>
    </source>
</reference>
<dbReference type="AlphaFoldDB" id="A0A3A8H970"/>
<dbReference type="GO" id="GO:0016747">
    <property type="term" value="F:acyltransferase activity, transferring groups other than amino-acyl groups"/>
    <property type="evidence" value="ECO:0007669"/>
    <property type="project" value="InterPro"/>
</dbReference>
<feature type="transmembrane region" description="Helical" evidence="1">
    <location>
        <begin position="71"/>
        <end position="93"/>
    </location>
</feature>
<feature type="transmembrane region" description="Helical" evidence="1">
    <location>
        <begin position="297"/>
        <end position="315"/>
    </location>
</feature>
<dbReference type="OrthoDB" id="5502518at2"/>
<organism evidence="3 4">
    <name type="scientific">Corallococcus exercitus</name>
    <dbReference type="NCBI Taxonomy" id="2316736"/>
    <lineage>
        <taxon>Bacteria</taxon>
        <taxon>Pseudomonadati</taxon>
        <taxon>Myxococcota</taxon>
        <taxon>Myxococcia</taxon>
        <taxon>Myxococcales</taxon>
        <taxon>Cystobacterineae</taxon>
        <taxon>Myxococcaceae</taxon>
        <taxon>Corallococcus</taxon>
    </lineage>
</organism>
<comment type="caution">
    <text evidence="3">The sequence shown here is derived from an EMBL/GenBank/DDBJ whole genome shotgun (WGS) entry which is preliminary data.</text>
</comment>
<dbReference type="Pfam" id="PF01757">
    <property type="entry name" value="Acyl_transf_3"/>
    <property type="match status" value="1"/>
</dbReference>
<feature type="transmembrane region" description="Helical" evidence="1">
    <location>
        <begin position="170"/>
        <end position="190"/>
    </location>
</feature>
<evidence type="ECO:0000256" key="1">
    <source>
        <dbReference type="SAM" id="Phobius"/>
    </source>
</evidence>
<name>A0A3A8H970_9BACT</name>
<keyword evidence="1" id="KW-0812">Transmembrane</keyword>
<sequence length="379" mass="40835">MRFGDGARRWAYARLALKSFGPSLSFRQARHPALDGARGLAVLAMVMGHTLDALLAPAFRDHPWVQEYWKLRGITAPLFLLVSGWAVVMALGTKPGAAKDSFGRRFRRALLLLFLGYLLHWPGWGAVRDLGFSDAMLSKVFQFDALQCIGASLMLGAMALVVTPNRGARALLLGGLAVGIPLASAGMWHAGEHLPVPLQQFIGNGEGSRFPFFPWAGFFFAGAFAAHGLHLLKPGLAQGFALLALGGALLALTRWMPIEWTPTSPTMVLYRVAQGLLVLGVVNLLPQRLSGMLAPLGRLSLWIYVLHLPVVYGWADIAGLAQRIGPRLGMAAALGVSVALLVGCYLIARFGRWMREQARPWRAGSTTLGASVGTARLGQ</sequence>
<feature type="transmembrane region" description="Helical" evidence="1">
    <location>
        <begin position="239"/>
        <end position="256"/>
    </location>
</feature>
<dbReference type="Proteomes" id="UP000563426">
    <property type="component" value="Unassembled WGS sequence"/>
</dbReference>
<protein>
    <submittedName>
        <fullName evidence="3">Acyltransferase</fullName>
    </submittedName>
</protein>
<feature type="transmembrane region" description="Helical" evidence="1">
    <location>
        <begin position="105"/>
        <end position="124"/>
    </location>
</feature>
<accession>A0A3A8H970</accession>
<keyword evidence="1" id="KW-1133">Transmembrane helix</keyword>
<feature type="transmembrane region" description="Helical" evidence="1">
    <location>
        <begin position="327"/>
        <end position="348"/>
    </location>
</feature>
<dbReference type="EMBL" id="JABFJV010000389">
    <property type="protein sequence ID" value="NOK38944.1"/>
    <property type="molecule type" value="Genomic_DNA"/>
</dbReference>
<proteinExistence type="predicted"/>
<keyword evidence="3" id="KW-0012">Acyltransferase</keyword>
<gene>
    <name evidence="3" type="ORF">HMI49_37740</name>
</gene>
<keyword evidence="1" id="KW-0472">Membrane</keyword>
<feature type="transmembrane region" description="Helical" evidence="1">
    <location>
        <begin position="144"/>
        <end position="163"/>
    </location>
</feature>
<evidence type="ECO:0000313" key="4">
    <source>
        <dbReference type="Proteomes" id="UP000563426"/>
    </source>
</evidence>
<keyword evidence="4" id="KW-1185">Reference proteome</keyword>
<evidence type="ECO:0000313" key="3">
    <source>
        <dbReference type="EMBL" id="NOK38944.1"/>
    </source>
</evidence>
<feature type="transmembrane region" description="Helical" evidence="1">
    <location>
        <begin position="210"/>
        <end position="232"/>
    </location>
</feature>
<feature type="domain" description="Acyltransferase 3" evidence="2">
    <location>
        <begin position="33"/>
        <end position="348"/>
    </location>
</feature>
<feature type="transmembrane region" description="Helical" evidence="1">
    <location>
        <begin position="40"/>
        <end position="59"/>
    </location>
</feature>
<feature type="transmembrane region" description="Helical" evidence="1">
    <location>
        <begin position="268"/>
        <end position="285"/>
    </location>
</feature>
<evidence type="ECO:0000259" key="2">
    <source>
        <dbReference type="Pfam" id="PF01757"/>
    </source>
</evidence>
<dbReference type="InterPro" id="IPR002656">
    <property type="entry name" value="Acyl_transf_3_dom"/>
</dbReference>
<keyword evidence="3" id="KW-0808">Transferase</keyword>